<dbReference type="GO" id="GO:0004386">
    <property type="term" value="F:helicase activity"/>
    <property type="evidence" value="ECO:0007669"/>
    <property type="project" value="UniProtKB-KW"/>
</dbReference>
<evidence type="ECO:0000256" key="2">
    <source>
        <dbReference type="ARBA" id="ARBA00007025"/>
    </source>
</evidence>
<dbReference type="InterPro" id="IPR014001">
    <property type="entry name" value="Helicase_ATP-bd"/>
</dbReference>
<dbReference type="GO" id="GO:0016887">
    <property type="term" value="F:ATP hydrolysis activity"/>
    <property type="evidence" value="ECO:0007669"/>
    <property type="project" value="InterPro"/>
</dbReference>
<feature type="region of interest" description="Disordered" evidence="9">
    <location>
        <begin position="1987"/>
        <end position="2289"/>
    </location>
</feature>
<evidence type="ECO:0000256" key="6">
    <source>
        <dbReference type="ARBA" id="ARBA00022840"/>
    </source>
</evidence>
<feature type="compositionally biased region" description="Basic residues" evidence="9">
    <location>
        <begin position="1493"/>
        <end position="1505"/>
    </location>
</feature>
<reference evidence="12" key="1">
    <citation type="journal article" date="2023" name="PLoS Negl. Trop. Dis.">
        <title>A genome sequence for Biomphalaria pfeifferi, the major vector snail for the human-infecting parasite Schistosoma mansoni.</title>
        <authorList>
            <person name="Bu L."/>
            <person name="Lu L."/>
            <person name="Laidemitt M.R."/>
            <person name="Zhang S.M."/>
            <person name="Mutuku M."/>
            <person name="Mkoji G."/>
            <person name="Steinauer M."/>
            <person name="Loker E.S."/>
        </authorList>
    </citation>
    <scope>NUCLEOTIDE SEQUENCE</scope>
    <source>
        <strain evidence="12">KasaAsao</strain>
    </source>
</reference>
<feature type="compositionally biased region" description="Acidic residues" evidence="9">
    <location>
        <begin position="109"/>
        <end position="154"/>
    </location>
</feature>
<feature type="compositionally biased region" description="Low complexity" evidence="9">
    <location>
        <begin position="1857"/>
        <end position="1880"/>
    </location>
</feature>
<feature type="compositionally biased region" description="Acidic residues" evidence="9">
    <location>
        <begin position="413"/>
        <end position="424"/>
    </location>
</feature>
<evidence type="ECO:0000256" key="8">
    <source>
        <dbReference type="ARBA" id="ARBA00023242"/>
    </source>
</evidence>
<dbReference type="SUPFAM" id="SSF52540">
    <property type="entry name" value="P-loop containing nucleoside triphosphate hydrolases"/>
    <property type="match status" value="2"/>
</dbReference>
<feature type="compositionally biased region" description="Low complexity" evidence="9">
    <location>
        <begin position="307"/>
        <end position="334"/>
    </location>
</feature>
<proteinExistence type="inferred from homology"/>
<accession>A0AAD8BYN6</accession>
<feature type="domain" description="Helicase ATP-binding" evidence="10">
    <location>
        <begin position="490"/>
        <end position="707"/>
    </location>
</feature>
<dbReference type="GO" id="GO:0005634">
    <property type="term" value="C:nucleus"/>
    <property type="evidence" value="ECO:0007669"/>
    <property type="project" value="UniProtKB-SubCell"/>
</dbReference>
<dbReference type="Pfam" id="PF00271">
    <property type="entry name" value="Helicase_C"/>
    <property type="match status" value="1"/>
</dbReference>
<dbReference type="PANTHER" id="PTHR45797:SF1">
    <property type="entry name" value="HELICASE ARIP4"/>
    <property type="match status" value="1"/>
</dbReference>
<dbReference type="InterPro" id="IPR044573">
    <property type="entry name" value="ARIP4_DEXHc"/>
</dbReference>
<feature type="region of interest" description="Disordered" evidence="9">
    <location>
        <begin position="106"/>
        <end position="275"/>
    </location>
</feature>
<feature type="compositionally biased region" description="Polar residues" evidence="9">
    <location>
        <begin position="1783"/>
        <end position="1805"/>
    </location>
</feature>
<feature type="compositionally biased region" description="Polar residues" evidence="9">
    <location>
        <begin position="2037"/>
        <end position="2086"/>
    </location>
</feature>
<comment type="caution">
    <text evidence="12">The sequence shown here is derived from an EMBL/GenBank/DDBJ whole genome shotgun (WGS) entry which is preliminary data.</text>
</comment>
<feature type="compositionally biased region" description="Polar residues" evidence="9">
    <location>
        <begin position="1832"/>
        <end position="1856"/>
    </location>
</feature>
<keyword evidence="4" id="KW-0378">Hydrolase</keyword>
<keyword evidence="6" id="KW-0067">ATP-binding</keyword>
<dbReference type="SMART" id="SM00490">
    <property type="entry name" value="HELICc"/>
    <property type="match status" value="1"/>
</dbReference>
<keyword evidence="7" id="KW-0238">DNA-binding</keyword>
<dbReference type="InterPro" id="IPR000330">
    <property type="entry name" value="SNF2_N"/>
</dbReference>
<dbReference type="Proteomes" id="UP001233172">
    <property type="component" value="Unassembled WGS sequence"/>
</dbReference>
<keyword evidence="3" id="KW-0547">Nucleotide-binding</keyword>
<dbReference type="Pfam" id="PF00176">
    <property type="entry name" value="SNF2-rel_dom"/>
    <property type="match status" value="1"/>
</dbReference>
<feature type="compositionally biased region" description="Low complexity" evidence="9">
    <location>
        <begin position="2181"/>
        <end position="2209"/>
    </location>
</feature>
<dbReference type="SMART" id="SM00487">
    <property type="entry name" value="DEXDc"/>
    <property type="match status" value="1"/>
</dbReference>
<dbReference type="CDD" id="cd18793">
    <property type="entry name" value="SF2_C_SNF"/>
    <property type="match status" value="1"/>
</dbReference>
<feature type="compositionally biased region" description="Low complexity" evidence="9">
    <location>
        <begin position="2277"/>
        <end position="2289"/>
    </location>
</feature>
<evidence type="ECO:0000259" key="10">
    <source>
        <dbReference type="PROSITE" id="PS51192"/>
    </source>
</evidence>
<sequence>MEEVANLVDSGGDTDTLSRDIISGSLESYLSEQKEKPAELKMIDSDILALANQVGDELEDSSVDGAALATDLSFLAEAEAKETAGEVDHEALSFLVGDGKMEVANEDLAFLEEQDMSEGDSYSEEEGESEVEEESGDETELNTDEDATEEEKSGEEEKKTDAEEDGVFGQVSFYDEESSNSVDVQKQKKKKVEKKVKTKKVAKGKKRKAEGNDDMEKKGKKKKLKRKKKKVKAEEDEDDDEDDKLPKSGATLMRRKNIRSILKEKDLDKSMLSAQNEELERQKRLMELKKSLLRENASAGTSTTAKVAPPAVSTASTSTGTSTKTASASTGTSTPKEKDSQLKSLLQVAEEEAEKEAENKERKLFDKDVVKVKKESRETSPPSDVITLSSDTDDSDDYDDDDDSDEVVMVPSDEGEDDEDDGAEDVNNGGAHIDDTLNLPDPDGRVKVNIGHPVEDPDIYLAPQIAQAIKPHQIGGVRFLYDNVVESLERYRTTPGFGCILAHSMGLGKTIQLISFIDIFLRYTGGKLVLCIVPINTLQNWLAEFNYWLPPKEKLHPDDNLTQSRSFTIYIINDSMKTTAARAAVIGKWKENGGVLLMGYEMFRLLSSKKVAPSKAKSRSKKTAPEVIDVEEEDKNKSLMIDMHGVLVDPGPDLVVCDEGHRIKNSSAAISQALKNIKSRRRVVLTGYPLQNNLMEYWCMVDFVRPNFLGTKTEFSNMFERPIMNGQCMDSTSSDKKIMRHRSYVLHNLLEGFVQRRGHTVLQVNLPPKTEHVFLVRLSPIQRKIYCEFMNAISESGLCSWANNNPLKAFAVCCKIWNHPDILHEVLTQHIADKDNDLDIDTAEGGTSKKKKTLTPSASSASLASTDSTATLTPSASTTSLASMASETTNEKNPITYDWAEPLMKDYIAGLLENSGKFILMMSLVEECLCYGDKVLIFSQSLLTLNKIEEFMGKFKVPRMELNENWQRNRTYFRLDGSTSAQDREKLINQFNDPESNIWVFLLSTKAGCLGINLVAANRVIVVDASWNPCHDCQAICRVYRFGQIKNSYVYRLITDNTLEKRIYDRQINKQGMSDRIVDDMNPENKLTRRQVENLLDFEDQEFPPVDFSSADNKYGHDPVMINVLMKHGQWLTKQPFTHESLLIDRKELRLSKREKRIAKEGYARDKRMNVTYTRPTYAAYYPQQGILPNRLPLNSRYNYAAFRRGPIVRPIASVRPMIAANVQNGAEKIKQFGGQPLRPGVTIHQVITTTEIVLPGTATNTQAGASAVNNKIGAGEKILVIKTPKGVYIRTNDGKMFAVRSKSGVGIGDIGGTSASTTTTATTTFTSAGGNQVFITPSINMGPGGKKPPIIIVSNKKGMPITMTRGGSIIRTLPYGSTQLLNSLKPSILRTDGTLGTAASTSTGEKVTSLADLIASEDDDSKDGTVKKMTDGSTQAEGAVPKRPVIVLPSLAVRTPRPPSSIQSSTIATTSPGGGTVVIMPTKPVVSMGTKRAPKNPRPRKPAKGKNNETDNSVGVGTSEVSIGTGKKKGVSLLANMNVAITTSTSTPAASGSITSTSTSSSKTQGSNTNNSEMQRQTAGANASVAATNTQTGSDIAPSNQHQNQQQQSAFPDLNSMWHSNFGSGPSMGSQNMPSGTNNTMLGAANNAPSNMSGLPGSIPSGPNTMSGGPNMHGGPGIMSGGPSAMAGGPGTMHGGPGMLSGGPNMMSGGPPNSMSGGSHSMSVGQVPMSSGPQHSMSSGPPHSMSSGPQHPMSSGPQHLMSSGPQQTMSSGPQHQMPIGQHSMSSGPQQCMSGPQHSVSSGPQHSMSSGPQHSVSSGPPHSVSSGPQHSLSSGQQNSITSGPQHSMSSGPQHSISSGPHHSMSSGSQQPMSSGPLSLPGGPGHTMSSNNHPMQATSSSSSTNTVNSSMPGASNSYNSGMMMSTAGSISDGDNSSNSSNQNLMNSRSQPQNQSGGFSSQHTTSYNNMSNPYMHGGMGSYGMVPSSMMSQSMSPPLQNHMPQYMSSMHSGFMSSPPGPFSQSLPPPPQSDPMQNPSHQGNNSMMYGSAGNSQFAPSFSHSQQNPPPFGSTSNNSNYQGSTNPNFGFNSDIGGLSYGAPTTSASYMSQPQSDQSYAPPSQANLASGFHQSSGSQYAMDTTNDNFTNQNPPQQLPMASSSSSTTPNYSDPGMSRSNRDESPFSLTLLGSDSTSTSASNKSGSKSNQKTKTSSSKKSKNTPSTQRVASPTATKPQPNTKQRGGNAKVPSPAPSPRHTPQTPESNKSFTDLSNSRPSNIHSMGSSTSSLAASGQEMDSLSSSLAFPSFDGGSSLTSGFSNYGGPSMTSSLSSGLLSHSLGSDIGMGGSAFRAHQSPANPQPFRLDGSGGIGSMVNTGLNYNSSMSAFSSPGGLSGPGGYGNPSFGGFGSGYGTSSSLPFSSSPIMPPPPQSMMGYPQPLGYPSMSSLMMGAPSSTPSTMGGSMWPMMPSSMMGTGYGYPPHPSSMGFSSGIDGQGFGHLGPGPNS</sequence>
<feature type="compositionally biased region" description="Low complexity" evidence="9">
    <location>
        <begin position="1806"/>
        <end position="1831"/>
    </location>
</feature>
<feature type="compositionally biased region" description="Acidic residues" evidence="9">
    <location>
        <begin position="391"/>
        <end position="406"/>
    </location>
</feature>
<name>A0AAD8BYN6_BIOPF</name>
<feature type="compositionally biased region" description="Polar residues" evidence="9">
    <location>
        <begin position="1574"/>
        <end position="1600"/>
    </location>
</feature>
<feature type="compositionally biased region" description="Polar residues" evidence="9">
    <location>
        <begin position="1618"/>
        <end position="1654"/>
    </location>
</feature>
<comment type="subcellular location">
    <subcellularLocation>
        <location evidence="1">Nucleus</location>
    </subcellularLocation>
</comment>
<evidence type="ECO:0000256" key="7">
    <source>
        <dbReference type="ARBA" id="ARBA00023125"/>
    </source>
</evidence>
<feature type="compositionally biased region" description="Acidic residues" evidence="9">
    <location>
        <begin position="234"/>
        <end position="243"/>
    </location>
</feature>
<dbReference type="GO" id="GO:0003677">
    <property type="term" value="F:DNA binding"/>
    <property type="evidence" value="ECO:0007669"/>
    <property type="project" value="UniProtKB-KW"/>
</dbReference>
<feature type="compositionally biased region" description="Polar residues" evidence="9">
    <location>
        <begin position="2221"/>
        <end position="2238"/>
    </location>
</feature>
<evidence type="ECO:0000256" key="3">
    <source>
        <dbReference type="ARBA" id="ARBA00022741"/>
    </source>
</evidence>
<feature type="compositionally biased region" description="Polar residues" evidence="9">
    <location>
        <begin position="2253"/>
        <end position="2276"/>
    </location>
</feature>
<dbReference type="Gene3D" id="3.40.50.300">
    <property type="entry name" value="P-loop containing nucleotide triphosphate hydrolases"/>
    <property type="match status" value="1"/>
</dbReference>
<evidence type="ECO:0000313" key="12">
    <source>
        <dbReference type="EMBL" id="KAK0063070.1"/>
    </source>
</evidence>
<dbReference type="CDD" id="cd18069">
    <property type="entry name" value="DEXHc_ARIP4"/>
    <property type="match status" value="1"/>
</dbReference>
<feature type="region of interest" description="Disordered" evidence="9">
    <location>
        <begin position="291"/>
        <end position="442"/>
    </location>
</feature>
<organism evidence="12 13">
    <name type="scientific">Biomphalaria pfeifferi</name>
    <name type="common">Bloodfluke planorb</name>
    <name type="synonym">Freshwater snail</name>
    <dbReference type="NCBI Taxonomy" id="112525"/>
    <lineage>
        <taxon>Eukaryota</taxon>
        <taxon>Metazoa</taxon>
        <taxon>Spiralia</taxon>
        <taxon>Lophotrochozoa</taxon>
        <taxon>Mollusca</taxon>
        <taxon>Gastropoda</taxon>
        <taxon>Heterobranchia</taxon>
        <taxon>Euthyneura</taxon>
        <taxon>Panpulmonata</taxon>
        <taxon>Hygrophila</taxon>
        <taxon>Lymnaeoidea</taxon>
        <taxon>Planorbidae</taxon>
        <taxon>Biomphalaria</taxon>
    </lineage>
</organism>
<feature type="compositionally biased region" description="Basic and acidic residues" evidence="9">
    <location>
        <begin position="356"/>
        <end position="378"/>
    </location>
</feature>
<evidence type="ECO:0000256" key="5">
    <source>
        <dbReference type="ARBA" id="ARBA00022806"/>
    </source>
</evidence>
<feature type="region of interest" description="Disordered" evidence="9">
    <location>
        <begin position="1455"/>
        <end position="1525"/>
    </location>
</feature>
<dbReference type="InterPro" id="IPR044574">
    <property type="entry name" value="ARIP4-like"/>
</dbReference>
<gene>
    <name evidence="12" type="ORF">Bpfe_007266</name>
</gene>
<dbReference type="EMBL" id="JASAOG010000022">
    <property type="protein sequence ID" value="KAK0063070.1"/>
    <property type="molecule type" value="Genomic_DNA"/>
</dbReference>
<dbReference type="PROSITE" id="PS51192">
    <property type="entry name" value="HELICASE_ATP_BIND_1"/>
    <property type="match status" value="1"/>
</dbReference>
<feature type="compositionally biased region" description="Gly residues" evidence="9">
    <location>
        <begin position="1672"/>
        <end position="1681"/>
    </location>
</feature>
<keyword evidence="13" id="KW-1185">Reference proteome</keyword>
<evidence type="ECO:0000313" key="13">
    <source>
        <dbReference type="Proteomes" id="UP001233172"/>
    </source>
</evidence>
<dbReference type="InterPro" id="IPR001650">
    <property type="entry name" value="Helicase_C-like"/>
</dbReference>
<feature type="compositionally biased region" description="Polar residues" evidence="9">
    <location>
        <begin position="1949"/>
        <end position="1970"/>
    </location>
</feature>
<feature type="compositionally biased region" description="Polar residues" evidence="9">
    <location>
        <begin position="379"/>
        <end position="388"/>
    </location>
</feature>
<feature type="compositionally biased region" description="Pro residues" evidence="9">
    <location>
        <begin position="2015"/>
        <end position="2029"/>
    </location>
</feature>
<feature type="compositionally biased region" description="Low complexity" evidence="9">
    <location>
        <begin position="1703"/>
        <end position="1759"/>
    </location>
</feature>
<reference evidence="12" key="2">
    <citation type="submission" date="2023-04" db="EMBL/GenBank/DDBJ databases">
        <authorList>
            <person name="Bu L."/>
            <person name="Lu L."/>
            <person name="Laidemitt M.R."/>
            <person name="Zhang S.M."/>
            <person name="Mutuku M."/>
            <person name="Mkoji G."/>
            <person name="Steinauer M."/>
            <person name="Loker E.S."/>
        </authorList>
    </citation>
    <scope>NUCLEOTIDE SEQUENCE</scope>
    <source>
        <strain evidence="12">KasaAsao</strain>
        <tissue evidence="12">Whole Snail</tissue>
    </source>
</reference>
<protein>
    <submittedName>
        <fullName evidence="12">Helicase ARIP4</fullName>
    </submittedName>
</protein>
<dbReference type="InterPro" id="IPR027417">
    <property type="entry name" value="P-loop_NTPase"/>
</dbReference>
<feature type="compositionally biased region" description="Gly residues" evidence="9">
    <location>
        <begin position="1689"/>
        <end position="1702"/>
    </location>
</feature>
<feature type="compositionally biased region" description="Low complexity" evidence="9">
    <location>
        <begin position="1928"/>
        <end position="1948"/>
    </location>
</feature>
<feature type="compositionally biased region" description="Low complexity" evidence="9">
    <location>
        <begin position="2004"/>
        <end position="2014"/>
    </location>
</feature>
<dbReference type="GO" id="GO:0005524">
    <property type="term" value="F:ATP binding"/>
    <property type="evidence" value="ECO:0007669"/>
    <property type="project" value="UniProtKB-KW"/>
</dbReference>
<evidence type="ECO:0000256" key="9">
    <source>
        <dbReference type="SAM" id="MobiDB-lite"/>
    </source>
</evidence>
<evidence type="ECO:0000256" key="4">
    <source>
        <dbReference type="ARBA" id="ARBA00022801"/>
    </source>
</evidence>
<keyword evidence="5 12" id="KW-0347">Helicase</keyword>
<dbReference type="InterPro" id="IPR049730">
    <property type="entry name" value="SNF2/RAD54-like_C"/>
</dbReference>
<comment type="similarity">
    <text evidence="2">Belongs to the SNF2/RAD54 helicase family.</text>
</comment>
<feature type="compositionally biased region" description="Low complexity" evidence="9">
    <location>
        <begin position="1897"/>
        <end position="1909"/>
    </location>
</feature>
<feature type="compositionally biased region" description="Basic residues" evidence="9">
    <location>
        <begin position="218"/>
        <end position="231"/>
    </location>
</feature>
<keyword evidence="8" id="KW-0539">Nucleus</keyword>
<dbReference type="Gene3D" id="3.40.50.10810">
    <property type="entry name" value="Tandem AAA-ATPase domain"/>
    <property type="match status" value="1"/>
</dbReference>
<feature type="compositionally biased region" description="Polar residues" evidence="9">
    <location>
        <begin position="1910"/>
        <end position="1927"/>
    </location>
</feature>
<feature type="domain" description="Helicase C-terminal" evidence="11">
    <location>
        <begin position="923"/>
        <end position="1085"/>
    </location>
</feature>
<feature type="compositionally biased region" description="Basic residues" evidence="9">
    <location>
        <begin position="187"/>
        <end position="208"/>
    </location>
</feature>
<feature type="region of interest" description="Disordered" evidence="9">
    <location>
        <begin position="1417"/>
        <end position="1441"/>
    </location>
</feature>
<evidence type="ECO:0000256" key="1">
    <source>
        <dbReference type="ARBA" id="ARBA00004123"/>
    </source>
</evidence>
<feature type="compositionally biased region" description="Low complexity" evidence="9">
    <location>
        <begin position="1461"/>
        <end position="1472"/>
    </location>
</feature>
<dbReference type="InterPro" id="IPR038718">
    <property type="entry name" value="SNF2-like_sf"/>
</dbReference>
<feature type="compositionally biased region" description="Polar residues" evidence="9">
    <location>
        <begin position="2097"/>
        <end position="2155"/>
    </location>
</feature>
<feature type="region of interest" description="Disordered" evidence="9">
    <location>
        <begin position="1547"/>
        <end position="1970"/>
    </location>
</feature>
<feature type="compositionally biased region" description="Polar residues" evidence="9">
    <location>
        <begin position="1511"/>
        <end position="1523"/>
    </location>
</feature>
<dbReference type="PROSITE" id="PS51194">
    <property type="entry name" value="HELICASE_CTER"/>
    <property type="match status" value="1"/>
</dbReference>
<feature type="compositionally biased region" description="Polar residues" evidence="9">
    <location>
        <begin position="1886"/>
        <end position="1896"/>
    </location>
</feature>
<dbReference type="PANTHER" id="PTHR45797">
    <property type="entry name" value="RAD54-LIKE"/>
    <property type="match status" value="1"/>
</dbReference>
<feature type="compositionally biased region" description="Low complexity" evidence="9">
    <location>
        <begin position="1547"/>
        <end position="1573"/>
    </location>
</feature>
<evidence type="ECO:0000259" key="11">
    <source>
        <dbReference type="PROSITE" id="PS51194"/>
    </source>
</evidence>
<feature type="compositionally biased region" description="Polar residues" evidence="9">
    <location>
        <begin position="1761"/>
        <end position="1775"/>
    </location>
</feature>